<evidence type="ECO:0000256" key="1">
    <source>
        <dbReference type="ARBA" id="ARBA00022741"/>
    </source>
</evidence>
<name>A0A9P4HH91_9PLEO</name>
<dbReference type="InterPro" id="IPR013126">
    <property type="entry name" value="Hsp_70_fam"/>
</dbReference>
<comment type="caution">
    <text evidence="3">The sequence shown here is derived from an EMBL/GenBank/DDBJ whole genome shotgun (WGS) entry which is preliminary data.</text>
</comment>
<feature type="non-terminal residue" evidence="3">
    <location>
        <position position="1"/>
    </location>
</feature>
<dbReference type="GO" id="GO:0005524">
    <property type="term" value="F:ATP binding"/>
    <property type="evidence" value="ECO:0007669"/>
    <property type="project" value="UniProtKB-KW"/>
</dbReference>
<dbReference type="Proteomes" id="UP000799777">
    <property type="component" value="Unassembled WGS sequence"/>
</dbReference>
<dbReference type="GO" id="GO:0140662">
    <property type="term" value="F:ATP-dependent protein folding chaperone"/>
    <property type="evidence" value="ECO:0007669"/>
    <property type="project" value="InterPro"/>
</dbReference>
<protein>
    <submittedName>
        <fullName evidence="3">Actin-like ATPase domain-containing protein</fullName>
    </submittedName>
</protein>
<proteinExistence type="predicted"/>
<reference evidence="3" key="1">
    <citation type="journal article" date="2020" name="Stud. Mycol.">
        <title>101 Dothideomycetes genomes: a test case for predicting lifestyles and emergence of pathogens.</title>
        <authorList>
            <person name="Haridas S."/>
            <person name="Albert R."/>
            <person name="Binder M."/>
            <person name="Bloem J."/>
            <person name="Labutti K."/>
            <person name="Salamov A."/>
            <person name="Andreopoulos B."/>
            <person name="Baker S."/>
            <person name="Barry K."/>
            <person name="Bills G."/>
            <person name="Bluhm B."/>
            <person name="Cannon C."/>
            <person name="Castanera R."/>
            <person name="Culley D."/>
            <person name="Daum C."/>
            <person name="Ezra D."/>
            <person name="Gonzalez J."/>
            <person name="Henrissat B."/>
            <person name="Kuo A."/>
            <person name="Liang C."/>
            <person name="Lipzen A."/>
            <person name="Lutzoni F."/>
            <person name="Magnuson J."/>
            <person name="Mondo S."/>
            <person name="Nolan M."/>
            <person name="Ohm R."/>
            <person name="Pangilinan J."/>
            <person name="Park H.-J."/>
            <person name="Ramirez L."/>
            <person name="Alfaro M."/>
            <person name="Sun H."/>
            <person name="Tritt A."/>
            <person name="Yoshinaga Y."/>
            <person name="Zwiers L.-H."/>
            <person name="Turgeon B."/>
            <person name="Goodwin S."/>
            <person name="Spatafora J."/>
            <person name="Crous P."/>
            <person name="Grigoriev I."/>
        </authorList>
    </citation>
    <scope>NUCLEOTIDE SEQUENCE</scope>
    <source>
        <strain evidence="3">CBS 110217</strain>
    </source>
</reference>
<organism evidence="3 4">
    <name type="scientific">Setomelanomma holmii</name>
    <dbReference type="NCBI Taxonomy" id="210430"/>
    <lineage>
        <taxon>Eukaryota</taxon>
        <taxon>Fungi</taxon>
        <taxon>Dikarya</taxon>
        <taxon>Ascomycota</taxon>
        <taxon>Pezizomycotina</taxon>
        <taxon>Dothideomycetes</taxon>
        <taxon>Pleosporomycetidae</taxon>
        <taxon>Pleosporales</taxon>
        <taxon>Pleosporineae</taxon>
        <taxon>Phaeosphaeriaceae</taxon>
        <taxon>Setomelanomma</taxon>
    </lineage>
</organism>
<dbReference type="CDD" id="cd10170">
    <property type="entry name" value="ASKHA_NBD_HSP70"/>
    <property type="match status" value="1"/>
</dbReference>
<dbReference type="InterPro" id="IPR043129">
    <property type="entry name" value="ATPase_NBD"/>
</dbReference>
<sequence length="424" mass="47563">PPTMASEIVVGIDFGTTYKIRVINDWPNPVSTVATSDKVPTKISYEDGKPHHWGDMVDFKEDCFRWFKLLLDPKNKIGRGSEAVLTSTKLLTKLNKTAEDVAADYLHLIWEYTKDDIQKVRGDDWASIYTVKAVLTVPAIWSPGAKDRTLRIAKKAGLPENITLVTEPEAAALAVLKEKSEEEEHLQVGDCFVVCDAGGGTVDLISYKICALGPLQIEECAVGDGALCGSVYLDQAFEKYIKIVVGEEQWANTKDKAKKKMMREFELSIKRCYAGDDQQYSVDLQGVEDNPQESIDDETIGLKPYGVTFATLYDESKGHLPQDRRRDTKGNWRAVNQMGWLLEKGDKPPSRMDLGVKELCKVNYGIKCSKLSKESSYRDPDTGEKWRDAIFDLYVSLDAATLHFIVVYHGDPVAHTEAKYKEDF</sequence>
<dbReference type="Gene3D" id="3.30.420.40">
    <property type="match status" value="1"/>
</dbReference>
<evidence type="ECO:0000256" key="2">
    <source>
        <dbReference type="ARBA" id="ARBA00022840"/>
    </source>
</evidence>
<keyword evidence="2" id="KW-0067">ATP-binding</keyword>
<dbReference type="Pfam" id="PF00012">
    <property type="entry name" value="HSP70"/>
    <property type="match status" value="1"/>
</dbReference>
<gene>
    <name evidence="3" type="ORF">EK21DRAFT_57005</name>
</gene>
<dbReference type="PANTHER" id="PTHR14187:SF5">
    <property type="entry name" value="HEAT SHOCK 70 KDA PROTEIN 12A"/>
    <property type="match status" value="1"/>
</dbReference>
<dbReference type="SUPFAM" id="SSF53067">
    <property type="entry name" value="Actin-like ATPase domain"/>
    <property type="match status" value="2"/>
</dbReference>
<dbReference type="EMBL" id="ML978162">
    <property type="protein sequence ID" value="KAF2034234.1"/>
    <property type="molecule type" value="Genomic_DNA"/>
</dbReference>
<evidence type="ECO:0000313" key="3">
    <source>
        <dbReference type="EMBL" id="KAF2034234.1"/>
    </source>
</evidence>
<evidence type="ECO:0000313" key="4">
    <source>
        <dbReference type="Proteomes" id="UP000799777"/>
    </source>
</evidence>
<dbReference type="OrthoDB" id="2963168at2759"/>
<dbReference type="PANTHER" id="PTHR14187">
    <property type="entry name" value="ALPHA KINASE/ELONGATION FACTOR 2 KINASE"/>
    <property type="match status" value="1"/>
</dbReference>
<keyword evidence="4" id="KW-1185">Reference proteome</keyword>
<keyword evidence="1" id="KW-0547">Nucleotide-binding</keyword>
<dbReference type="AlphaFoldDB" id="A0A9P4HH91"/>
<accession>A0A9P4HH91</accession>